<name>A0A4Z2ENC5_9TELE</name>
<keyword evidence="2" id="KW-1185">Reference proteome</keyword>
<accession>A0A4Z2ENC5</accession>
<protein>
    <submittedName>
        <fullName evidence="1">Uncharacterized protein</fullName>
    </submittedName>
</protein>
<dbReference type="EMBL" id="SRLO01004645">
    <property type="protein sequence ID" value="TNN30303.1"/>
    <property type="molecule type" value="Genomic_DNA"/>
</dbReference>
<sequence>MQYVPVKPSWHWQLNCPPAWLRQRPRGPHTLDEIKRTPPGVLLDATATVQLSITEGGRQGVVRQWSRSREQFLPSKSSVHLQTYPAPRLKHWPPL</sequence>
<reference evidence="1 2" key="1">
    <citation type="submission" date="2019-03" db="EMBL/GenBank/DDBJ databases">
        <title>First draft genome of Liparis tanakae, snailfish: a comprehensive survey of snailfish specific genes.</title>
        <authorList>
            <person name="Kim W."/>
            <person name="Song I."/>
            <person name="Jeong J.-H."/>
            <person name="Kim D."/>
            <person name="Kim S."/>
            <person name="Ryu S."/>
            <person name="Song J.Y."/>
            <person name="Lee S.K."/>
        </authorList>
    </citation>
    <scope>NUCLEOTIDE SEQUENCE [LARGE SCALE GENOMIC DNA]</scope>
    <source>
        <tissue evidence="1">Muscle</tissue>
    </source>
</reference>
<comment type="caution">
    <text evidence="1">The sequence shown here is derived from an EMBL/GenBank/DDBJ whole genome shotgun (WGS) entry which is preliminary data.</text>
</comment>
<dbReference type="Proteomes" id="UP000314294">
    <property type="component" value="Unassembled WGS sequence"/>
</dbReference>
<evidence type="ECO:0000313" key="1">
    <source>
        <dbReference type="EMBL" id="TNN30303.1"/>
    </source>
</evidence>
<organism evidence="1 2">
    <name type="scientific">Liparis tanakae</name>
    <name type="common">Tanaka's snailfish</name>
    <dbReference type="NCBI Taxonomy" id="230148"/>
    <lineage>
        <taxon>Eukaryota</taxon>
        <taxon>Metazoa</taxon>
        <taxon>Chordata</taxon>
        <taxon>Craniata</taxon>
        <taxon>Vertebrata</taxon>
        <taxon>Euteleostomi</taxon>
        <taxon>Actinopterygii</taxon>
        <taxon>Neopterygii</taxon>
        <taxon>Teleostei</taxon>
        <taxon>Neoteleostei</taxon>
        <taxon>Acanthomorphata</taxon>
        <taxon>Eupercaria</taxon>
        <taxon>Perciformes</taxon>
        <taxon>Cottioidei</taxon>
        <taxon>Cottales</taxon>
        <taxon>Liparidae</taxon>
        <taxon>Liparis</taxon>
    </lineage>
</organism>
<gene>
    <name evidence="1" type="ORF">EYF80_059545</name>
</gene>
<evidence type="ECO:0000313" key="2">
    <source>
        <dbReference type="Proteomes" id="UP000314294"/>
    </source>
</evidence>
<dbReference type="AlphaFoldDB" id="A0A4Z2ENC5"/>
<proteinExistence type="predicted"/>